<dbReference type="PROSITE" id="PS51384">
    <property type="entry name" value="FAD_FR"/>
    <property type="match status" value="1"/>
</dbReference>
<dbReference type="EMBL" id="BMLS01000002">
    <property type="protein sequence ID" value="GGO67343.1"/>
    <property type="molecule type" value="Genomic_DNA"/>
</dbReference>
<dbReference type="AlphaFoldDB" id="A0A917YV87"/>
<dbReference type="Gene3D" id="2.40.30.10">
    <property type="entry name" value="Translation factors"/>
    <property type="match status" value="1"/>
</dbReference>
<dbReference type="Pfam" id="PF04954">
    <property type="entry name" value="SIP"/>
    <property type="match status" value="1"/>
</dbReference>
<evidence type="ECO:0000313" key="4">
    <source>
        <dbReference type="Proteomes" id="UP000606935"/>
    </source>
</evidence>
<sequence>MSKLAPLALTVLTNHLLTPHMRRLTLQAESIAPLEQVSAGSYLKLLFNAQGGTDLSRLTEEQRPAMRTYSIRAIDRSQQTLTLDVVMHGQGQETGPGSDWASKAVTGEQIYMVGPGHLANSAAMEEGADWYFFVGDATALPAISTYLETLPADTQGYAVIQVKTQTDQQTLLKPEGVRLHWVVEAEGQSLLTEVSRLDWLDGRVAAWVACEFDAMRQLRQYFRNERAVPHQDIYISSYWRQGKPEDKHVIDKRIDAQTYTAKLATDINR</sequence>
<proteinExistence type="inferred from homology"/>
<dbReference type="RefSeq" id="WP_188692217.1">
    <property type="nucleotide sequence ID" value="NZ_BMLS01000002.1"/>
</dbReference>
<dbReference type="Proteomes" id="UP000606935">
    <property type="component" value="Unassembled WGS sequence"/>
</dbReference>
<dbReference type="InterPro" id="IPR013113">
    <property type="entry name" value="SIP_FAD-bd"/>
</dbReference>
<dbReference type="PANTHER" id="PTHR30157:SF0">
    <property type="entry name" value="NADPH-DEPENDENT FERRIC-CHELATE REDUCTASE"/>
    <property type="match status" value="1"/>
</dbReference>
<reference evidence="3" key="1">
    <citation type="journal article" date="2014" name="Int. J. Syst. Evol. Microbiol.">
        <title>Complete genome sequence of Corynebacterium casei LMG S-19264T (=DSM 44701T), isolated from a smear-ripened cheese.</title>
        <authorList>
            <consortium name="US DOE Joint Genome Institute (JGI-PGF)"/>
            <person name="Walter F."/>
            <person name="Albersmeier A."/>
            <person name="Kalinowski J."/>
            <person name="Ruckert C."/>
        </authorList>
    </citation>
    <scope>NUCLEOTIDE SEQUENCE</scope>
    <source>
        <strain evidence="3">CGMCC 1.7086</strain>
    </source>
</reference>
<dbReference type="InterPro" id="IPR017938">
    <property type="entry name" value="Riboflavin_synthase-like_b-brl"/>
</dbReference>
<dbReference type="InterPro" id="IPR007037">
    <property type="entry name" value="SIP_rossman_dom"/>
</dbReference>
<name>A0A917YV87_9ALTE</name>
<dbReference type="InterPro" id="IPR039261">
    <property type="entry name" value="FNR_nucleotide-bd"/>
</dbReference>
<feature type="domain" description="FAD-binding FR-type" evidence="2">
    <location>
        <begin position="4"/>
        <end position="122"/>
    </location>
</feature>
<reference evidence="3" key="2">
    <citation type="submission" date="2020-09" db="EMBL/GenBank/DDBJ databases">
        <authorList>
            <person name="Sun Q."/>
            <person name="Zhou Y."/>
        </authorList>
    </citation>
    <scope>NUCLEOTIDE SEQUENCE</scope>
    <source>
        <strain evidence="3">CGMCC 1.7086</strain>
    </source>
</reference>
<comment type="similarity">
    <text evidence="1">Belongs to the SIP oxidoreductase family.</text>
</comment>
<dbReference type="InterPro" id="IPR017927">
    <property type="entry name" value="FAD-bd_FR_type"/>
</dbReference>
<dbReference type="SUPFAM" id="SSF63380">
    <property type="entry name" value="Riboflavin synthase domain-like"/>
    <property type="match status" value="1"/>
</dbReference>
<dbReference type="PANTHER" id="PTHR30157">
    <property type="entry name" value="FERRIC REDUCTASE, NADPH-DEPENDENT"/>
    <property type="match status" value="1"/>
</dbReference>
<dbReference type="InterPro" id="IPR039374">
    <property type="entry name" value="SIP_fam"/>
</dbReference>
<organism evidence="3 4">
    <name type="scientific">Bowmanella pacifica</name>
    <dbReference type="NCBI Taxonomy" id="502051"/>
    <lineage>
        <taxon>Bacteria</taxon>
        <taxon>Pseudomonadati</taxon>
        <taxon>Pseudomonadota</taxon>
        <taxon>Gammaproteobacteria</taxon>
        <taxon>Alteromonadales</taxon>
        <taxon>Alteromonadaceae</taxon>
        <taxon>Bowmanella</taxon>
    </lineage>
</organism>
<gene>
    <name evidence="3" type="ORF">GCM10010982_13570</name>
</gene>
<protein>
    <submittedName>
        <fullName evidence="3">Siderophore-interacting protein</fullName>
    </submittedName>
</protein>
<evidence type="ECO:0000256" key="1">
    <source>
        <dbReference type="ARBA" id="ARBA00035644"/>
    </source>
</evidence>
<dbReference type="Pfam" id="PF08021">
    <property type="entry name" value="FAD_binding_9"/>
    <property type="match status" value="1"/>
</dbReference>
<evidence type="ECO:0000259" key="2">
    <source>
        <dbReference type="PROSITE" id="PS51384"/>
    </source>
</evidence>
<dbReference type="CDD" id="cd06193">
    <property type="entry name" value="siderophore_interacting"/>
    <property type="match status" value="1"/>
</dbReference>
<accession>A0A917YV87</accession>
<dbReference type="GO" id="GO:0016491">
    <property type="term" value="F:oxidoreductase activity"/>
    <property type="evidence" value="ECO:0007669"/>
    <property type="project" value="InterPro"/>
</dbReference>
<evidence type="ECO:0000313" key="3">
    <source>
        <dbReference type="EMBL" id="GGO67343.1"/>
    </source>
</evidence>
<keyword evidence="4" id="KW-1185">Reference proteome</keyword>
<comment type="caution">
    <text evidence="3">The sequence shown here is derived from an EMBL/GenBank/DDBJ whole genome shotgun (WGS) entry which is preliminary data.</text>
</comment>
<dbReference type="Gene3D" id="3.40.50.80">
    <property type="entry name" value="Nucleotide-binding domain of ferredoxin-NADP reductase (FNR) module"/>
    <property type="match status" value="1"/>
</dbReference>